<dbReference type="GO" id="GO:0051539">
    <property type="term" value="F:4 iron, 4 sulfur cluster binding"/>
    <property type="evidence" value="ECO:0007669"/>
    <property type="project" value="UniProtKB-UniRule"/>
</dbReference>
<dbReference type="PANTHER" id="PTHR30109">
    <property type="entry name" value="HYDROXYLAMINE REDUCTASE"/>
    <property type="match status" value="1"/>
</dbReference>
<dbReference type="Gene3D" id="1.20.1270.30">
    <property type="match status" value="1"/>
</dbReference>
<dbReference type="PANTHER" id="PTHR30109:SF4">
    <property type="entry name" value="CARBON MONOXIDE DEHYDROGENASE"/>
    <property type="match status" value="1"/>
</dbReference>
<dbReference type="RefSeq" id="WP_131918743.1">
    <property type="nucleotide sequence ID" value="NZ_JAOQNU010000007.1"/>
</dbReference>
<accession>A0A4R2RPN7</accession>
<evidence type="ECO:0000256" key="2">
    <source>
        <dbReference type="ARBA" id="ARBA00022485"/>
    </source>
</evidence>
<evidence type="ECO:0000313" key="12">
    <source>
        <dbReference type="Proteomes" id="UP000294813"/>
    </source>
</evidence>
<evidence type="ECO:0000256" key="10">
    <source>
        <dbReference type="PIRSR" id="PIRSR005023-1"/>
    </source>
</evidence>
<proteinExistence type="predicted"/>
<feature type="binding site" evidence="10">
    <location>
        <position position="286"/>
    </location>
    <ligand>
        <name>[Ni-4Fe-4S] cluster</name>
        <dbReference type="ChEBI" id="CHEBI:47739"/>
    </ligand>
</feature>
<dbReference type="FunFam" id="3.40.50.2030:FF:000003">
    <property type="entry name" value="Carbon monoxide dehydrogenase"/>
    <property type="match status" value="1"/>
</dbReference>
<evidence type="ECO:0000256" key="9">
    <source>
        <dbReference type="PIRNR" id="PIRNR005023"/>
    </source>
</evidence>
<dbReference type="EC" id="1.2.7.4" evidence="9"/>
<dbReference type="GO" id="GO:0016151">
    <property type="term" value="F:nickel cation binding"/>
    <property type="evidence" value="ECO:0007669"/>
    <property type="project" value="InterPro"/>
</dbReference>
<feature type="binding site" evidence="10">
    <location>
        <position position="513"/>
    </location>
    <ligand>
        <name>[Ni-4Fe-4S] cluster</name>
        <dbReference type="ChEBI" id="CHEBI:47739"/>
    </ligand>
</feature>
<evidence type="ECO:0000256" key="1">
    <source>
        <dbReference type="ARBA" id="ARBA00001966"/>
    </source>
</evidence>
<comment type="cofactor">
    <cofactor evidence="1">
        <name>[4Fe-4S] cluster</name>
        <dbReference type="ChEBI" id="CHEBI:49883"/>
    </cofactor>
</comment>
<dbReference type="OrthoDB" id="5478720at2"/>
<feature type="binding site" evidence="10">
    <location>
        <position position="46"/>
    </location>
    <ligand>
        <name>[4Fe-4S] cluster</name>
        <dbReference type="ChEBI" id="CHEBI:49883"/>
        <label>2</label>
    </ligand>
</feature>
<reference evidence="11 12" key="1">
    <citation type="submission" date="2019-03" db="EMBL/GenBank/DDBJ databases">
        <title>Genomic Encyclopedia of Type Strains, Phase IV (KMG-IV): sequencing the most valuable type-strain genomes for metagenomic binning, comparative biology and taxonomic classification.</title>
        <authorList>
            <person name="Goeker M."/>
        </authorList>
    </citation>
    <scope>NUCLEOTIDE SEQUENCE [LARGE SCALE GENOMIC DNA]</scope>
    <source>
        <strain evidence="11 12">DSM 11170</strain>
    </source>
</reference>
<protein>
    <recommendedName>
        <fullName evidence="9">Carbon monoxide dehydrogenase</fullName>
        <ecNumber evidence="9">1.2.7.4</ecNumber>
    </recommendedName>
</protein>
<feature type="binding site" evidence="10">
    <location>
        <position position="62"/>
    </location>
    <ligand>
        <name>[4Fe-4S] cluster</name>
        <dbReference type="ChEBI" id="CHEBI:49883"/>
        <label>2</label>
    </ligand>
</feature>
<keyword evidence="2 9" id="KW-0004">4Fe-4S</keyword>
<keyword evidence="5 9" id="KW-0560">Oxidoreductase</keyword>
<dbReference type="Pfam" id="PF03063">
    <property type="entry name" value="Prismane"/>
    <property type="match status" value="1"/>
</dbReference>
<evidence type="ECO:0000256" key="8">
    <source>
        <dbReference type="ARBA" id="ARBA00048733"/>
    </source>
</evidence>
<dbReference type="InterPro" id="IPR010047">
    <property type="entry name" value="CODH"/>
</dbReference>
<dbReference type="NCBIfam" id="TIGR01702">
    <property type="entry name" value="CO_DH_cata"/>
    <property type="match status" value="1"/>
</dbReference>
<keyword evidence="12" id="KW-1185">Reference proteome</keyword>
<dbReference type="EMBL" id="SLXT01000007">
    <property type="protein sequence ID" value="TCP65018.1"/>
    <property type="molecule type" value="Genomic_DNA"/>
</dbReference>
<dbReference type="GO" id="GO:0043885">
    <property type="term" value="F:anaerobic carbon-monoxide dehydrogenase activity"/>
    <property type="evidence" value="ECO:0007669"/>
    <property type="project" value="UniProtKB-UniRule"/>
</dbReference>
<organism evidence="11 12">
    <name type="scientific">Heliophilum fasciatum</name>
    <dbReference type="NCBI Taxonomy" id="35700"/>
    <lineage>
        <taxon>Bacteria</taxon>
        <taxon>Bacillati</taxon>
        <taxon>Bacillota</taxon>
        <taxon>Clostridia</taxon>
        <taxon>Eubacteriales</taxon>
        <taxon>Heliobacteriaceae</taxon>
        <taxon>Heliophilum</taxon>
    </lineage>
</organism>
<keyword evidence="7 9" id="KW-0411">Iron-sulfur</keyword>
<dbReference type="Gene3D" id="3.40.50.2030">
    <property type="match status" value="2"/>
</dbReference>
<evidence type="ECO:0000256" key="7">
    <source>
        <dbReference type="ARBA" id="ARBA00023014"/>
    </source>
</evidence>
<feature type="binding site" evidence="10">
    <location>
        <position position="472"/>
    </location>
    <ligand>
        <name>[Ni-4Fe-4S] cluster</name>
        <dbReference type="ChEBI" id="CHEBI:47739"/>
    </ligand>
</feature>
<feature type="binding site" evidence="10">
    <location>
        <position position="34"/>
    </location>
    <ligand>
        <name>[4Fe-4S] cluster</name>
        <dbReference type="ChEBI" id="CHEBI:49883"/>
        <label>1</label>
        <note>ligand shared between dimeric partners</note>
    </ligand>
</feature>
<keyword evidence="3 10" id="KW-0533">Nickel</keyword>
<dbReference type="InterPro" id="IPR004137">
    <property type="entry name" value="HCP/CODH"/>
</dbReference>
<keyword evidence="6 9" id="KW-0408">Iron</keyword>
<dbReference type="PIRSF" id="PIRSF005023">
    <property type="entry name" value="CODH"/>
    <property type="match status" value="1"/>
</dbReference>
<dbReference type="GO" id="GO:0050418">
    <property type="term" value="F:hydroxylamine reductase activity"/>
    <property type="evidence" value="ECO:0007669"/>
    <property type="project" value="TreeGrafter"/>
</dbReference>
<feature type="binding site" evidence="10">
    <location>
        <position position="42"/>
    </location>
    <ligand>
        <name>[4Fe-4S] cluster</name>
        <dbReference type="ChEBI" id="CHEBI:49883"/>
        <label>1</label>
        <note>ligand shared between dimeric partners</note>
    </ligand>
</feature>
<dbReference type="Proteomes" id="UP000294813">
    <property type="component" value="Unassembled WGS sequence"/>
</dbReference>
<feature type="binding site" evidence="10">
    <location>
        <position position="250"/>
    </location>
    <ligand>
        <name>[Ni-4Fe-4S] cluster</name>
        <dbReference type="ChEBI" id="CHEBI:47739"/>
    </ligand>
</feature>
<dbReference type="GO" id="GO:0042542">
    <property type="term" value="P:response to hydrogen peroxide"/>
    <property type="evidence" value="ECO:0007669"/>
    <property type="project" value="TreeGrafter"/>
</dbReference>
<dbReference type="InterPro" id="IPR016099">
    <property type="entry name" value="Prismane-like_a/b-sand"/>
</dbReference>
<comment type="catalytic activity">
    <reaction evidence="8 9">
        <text>CO + 2 oxidized [2Fe-2S]-[ferredoxin] + H2O = 2 reduced [2Fe-2S]-[ferredoxin] + CO2 + 2 H(+)</text>
        <dbReference type="Rhea" id="RHEA:21040"/>
        <dbReference type="Rhea" id="RHEA-COMP:10000"/>
        <dbReference type="Rhea" id="RHEA-COMP:10001"/>
        <dbReference type="ChEBI" id="CHEBI:15377"/>
        <dbReference type="ChEBI" id="CHEBI:15378"/>
        <dbReference type="ChEBI" id="CHEBI:16526"/>
        <dbReference type="ChEBI" id="CHEBI:17245"/>
        <dbReference type="ChEBI" id="CHEBI:33737"/>
        <dbReference type="ChEBI" id="CHEBI:33738"/>
        <dbReference type="EC" id="1.2.7.4"/>
    </reaction>
</comment>
<evidence type="ECO:0000313" key="11">
    <source>
        <dbReference type="EMBL" id="TCP65018.1"/>
    </source>
</evidence>
<feature type="binding site" evidence="10">
    <location>
        <position position="441"/>
    </location>
    <ligand>
        <name>[Ni-4Fe-4S] cluster</name>
        <dbReference type="ChEBI" id="CHEBI:47739"/>
    </ligand>
</feature>
<name>A0A4R2RPN7_9FIRM</name>
<evidence type="ECO:0000256" key="6">
    <source>
        <dbReference type="ARBA" id="ARBA00023004"/>
    </source>
</evidence>
<evidence type="ECO:0000256" key="4">
    <source>
        <dbReference type="ARBA" id="ARBA00022723"/>
    </source>
</evidence>
<feature type="binding site" evidence="10">
    <location>
        <position position="43"/>
    </location>
    <ligand>
        <name>[4Fe-4S] cluster</name>
        <dbReference type="ChEBI" id="CHEBI:49883"/>
        <label>2</label>
    </ligand>
</feature>
<dbReference type="GO" id="GO:0004601">
    <property type="term" value="F:peroxidase activity"/>
    <property type="evidence" value="ECO:0007669"/>
    <property type="project" value="TreeGrafter"/>
</dbReference>
<gene>
    <name evidence="11" type="ORF">EDD73_10791</name>
</gene>
<evidence type="ECO:0000256" key="3">
    <source>
        <dbReference type="ARBA" id="ARBA00022596"/>
    </source>
</evidence>
<evidence type="ECO:0000256" key="5">
    <source>
        <dbReference type="ARBA" id="ARBA00023002"/>
    </source>
</evidence>
<dbReference type="InterPro" id="IPR016101">
    <property type="entry name" value="CO_DH_a-bundle"/>
</dbReference>
<comment type="caution">
    <text evidence="11">The sequence shown here is derived from an EMBL/GenBank/DDBJ whole genome shotgun (WGS) entry which is preliminary data.</text>
</comment>
<dbReference type="InterPro" id="IPR011254">
    <property type="entry name" value="Prismane-like_sf"/>
</dbReference>
<feature type="binding site" evidence="10">
    <location>
        <position position="330"/>
    </location>
    <ligand>
        <name>[Ni-4Fe-4S] cluster</name>
        <dbReference type="ChEBI" id="CHEBI:47739"/>
    </ligand>
</feature>
<dbReference type="AlphaFoldDB" id="A0A4R2RPN7"/>
<dbReference type="GO" id="GO:0006091">
    <property type="term" value="P:generation of precursor metabolites and energy"/>
    <property type="evidence" value="ECO:0007669"/>
    <property type="project" value="InterPro"/>
</dbReference>
<sequence length="622" mass="66528">MGMCTSADKKLLKFMKEKGDETSFHRVRGQKNKCQFGQQGICCKLCSNGPCKITPSAPRGICGATADTIVTRNFLRAVAAGSACYLHVAENTAKNLKHLGEIRGDIKGAETLHELAASFGIETADHHEKAVQVAQKILADLYKSKDEKMELVEKLAYAPRYERWKELGILPGGAKAEVFDAIVKTSTNLSSDPVDMLLNALNLGISTGLFGLTMTNLLNDIMLGEPVIRQAAVGFKVVDEAYINIMATGHQHSMFALLQEKLAAPDVIAKAQAVGAQGFKLIGSTCVGQDMQLRGEHCANVFAGHTGNNFTSEALITTGAIDIILTEFNCSMPGLEPLAEKYQVPQFCLDSVAKKANAHYTPFSMKDAGELADRIVDEALNSYTSRRSTVKIHIPRDHGHDDVLTGLSEKSLKKFLGYSWKPLIDLIASGKIKGIAAVVGCSNLTTMGHDVYTVELTKELIKRDILVLSAGCSSGGLENVGLMSPSAAALAGENLRSVCESLGIPPVLNFGPCLSIGRLEMIAAELAAYLQIDIPQLPLVLSAPQWLEEQALADGAFGLALGLPLHVATPPFVTGSTLATQVLTSDLKELTGGQLIIEGDFVKAADILEEIISDRRKGLGLG</sequence>
<dbReference type="SUPFAM" id="SSF56821">
    <property type="entry name" value="Prismane protein-like"/>
    <property type="match status" value="1"/>
</dbReference>
<feature type="binding site" evidence="10">
    <location>
        <position position="51"/>
    </location>
    <ligand>
        <name>[4Fe-4S] cluster</name>
        <dbReference type="ChEBI" id="CHEBI:49883"/>
        <label>2</label>
    </ligand>
</feature>
<keyword evidence="4 9" id="KW-0479">Metal-binding</keyword>